<keyword evidence="1" id="KW-0812">Transmembrane</keyword>
<sequence>MAITVILLLFVLPLLIGSQLLLNATAPTATPAATIAPDGTDIEVLFKLIMEQVSKIQNNEITDYGYTRMIFVILIIFFIFSIKSKIYRLLSCVKKKKKSLAGECALENITIRELNYNVNQH</sequence>
<keyword evidence="1" id="KW-1133">Transmembrane helix</keyword>
<accession>A0AAE6R721</accession>
<proteinExistence type="predicted"/>
<dbReference type="EMBL" id="MN233792">
    <property type="protein sequence ID" value="QHB21794.1"/>
    <property type="molecule type" value="Genomic_DNA"/>
</dbReference>
<organism evidence="2 3">
    <name type="scientific">Artaxa digramma nucleopolyhedrovirus</name>
    <dbReference type="NCBI Taxonomy" id="3070910"/>
    <lineage>
        <taxon>Viruses</taxon>
        <taxon>Viruses incertae sedis</taxon>
        <taxon>Naldaviricetes</taxon>
        <taxon>Lefavirales</taxon>
        <taxon>Baculoviridae</taxon>
        <taxon>Alphabaculovirus</taxon>
        <taxon>Alphabaculovirus ardigrammae</taxon>
    </lineage>
</organism>
<name>A0AAE6R721_9ABAC</name>
<evidence type="ECO:0000313" key="3">
    <source>
        <dbReference type="Proteomes" id="UP000830275"/>
    </source>
</evidence>
<evidence type="ECO:0000313" key="2">
    <source>
        <dbReference type="EMBL" id="QHB21794.1"/>
    </source>
</evidence>
<keyword evidence="1" id="KW-0472">Membrane</keyword>
<gene>
    <name evidence="2" type="primary">orf135</name>
    <name evidence="2" type="ORF">Eudi_ORF135</name>
</gene>
<feature type="transmembrane region" description="Helical" evidence="1">
    <location>
        <begin position="69"/>
        <end position="90"/>
    </location>
</feature>
<reference evidence="2 3" key="1">
    <citation type="journal article" date="2019" name="Viruses">
        <title>Genome Analysis of a Novel Clade II.b Alphabaculovirus Obtained from Artaxa digramma.</title>
        <authorList>
            <person name="Li J."/>
            <person name="Duan X."/>
            <person name="Wang Q."/>
            <person name="Zhang L."/>
            <person name="Deng F."/>
            <person name="Wang H."/>
            <person name="Hu Z."/>
            <person name="Wang M."/>
            <person name="Wang J."/>
        </authorList>
    </citation>
    <scope>NUCLEOTIDE SEQUENCE [LARGE SCALE GENOMIC DNA]</scope>
    <source>
        <strain evidence="2 3">424</strain>
    </source>
</reference>
<dbReference type="Proteomes" id="UP000830275">
    <property type="component" value="Segment"/>
</dbReference>
<evidence type="ECO:0000256" key="1">
    <source>
        <dbReference type="SAM" id="Phobius"/>
    </source>
</evidence>
<keyword evidence="3" id="KW-1185">Reference proteome</keyword>
<protein>
    <submittedName>
        <fullName evidence="2">Orf135</fullName>
    </submittedName>
</protein>